<feature type="transmembrane region" description="Helical" evidence="1">
    <location>
        <begin position="126"/>
        <end position="144"/>
    </location>
</feature>
<evidence type="ECO:0000313" key="2">
    <source>
        <dbReference type="EMBL" id="CCD16969.1"/>
    </source>
</evidence>
<keyword evidence="3" id="KW-1185">Reference proteome</keyword>
<evidence type="ECO:0000313" key="3">
    <source>
        <dbReference type="Proteomes" id="UP000000702"/>
    </source>
</evidence>
<dbReference type="Proteomes" id="UP000000702">
    <property type="component" value="Unassembled WGS sequence"/>
</dbReference>
<dbReference type="VEuPathDB" id="TriTrypDB:TcIL3000_0_18410"/>
<organism evidence="2 3">
    <name type="scientific">Trypanosoma congolense (strain IL3000)</name>
    <dbReference type="NCBI Taxonomy" id="1068625"/>
    <lineage>
        <taxon>Eukaryota</taxon>
        <taxon>Discoba</taxon>
        <taxon>Euglenozoa</taxon>
        <taxon>Kinetoplastea</taxon>
        <taxon>Metakinetoplastina</taxon>
        <taxon>Trypanosomatida</taxon>
        <taxon>Trypanosomatidae</taxon>
        <taxon>Trypanosoma</taxon>
        <taxon>Nannomonas</taxon>
    </lineage>
</organism>
<comment type="caution">
    <text evidence="2">The sequence shown here is derived from an EMBL/GenBank/DDBJ whole genome shotgun (WGS) entry which is preliminary data.</text>
</comment>
<keyword evidence="1" id="KW-1133">Transmembrane helix</keyword>
<reference evidence="3" key="1">
    <citation type="submission" date="2011-07" db="EMBL/GenBank/DDBJ databases">
        <title>Divergent evolution of antigenic variation in African trypanosomes.</title>
        <authorList>
            <person name="Jackson A.P."/>
            <person name="Berry A."/>
            <person name="Allison H.C."/>
            <person name="Burton P."/>
            <person name="Anderson J."/>
            <person name="Aslett M."/>
            <person name="Brown R."/>
            <person name="Corton N."/>
            <person name="Harris D."/>
            <person name="Hauser H."/>
            <person name="Gamble J."/>
            <person name="Gilderthorp R."/>
            <person name="McQuillan J."/>
            <person name="Quail M.A."/>
            <person name="Sanders M."/>
            <person name="Van Tonder A."/>
            <person name="Ginger M.L."/>
            <person name="Donelson J.E."/>
            <person name="Field M.C."/>
            <person name="Barry J.D."/>
            <person name="Berriman M."/>
            <person name="Hertz-Fowler C."/>
        </authorList>
    </citation>
    <scope>NUCLEOTIDE SEQUENCE [LARGE SCALE GENOMIC DNA]</scope>
    <source>
        <strain evidence="3">IL3000</strain>
    </source>
</reference>
<keyword evidence="1" id="KW-0812">Transmembrane</keyword>
<proteinExistence type="predicted"/>
<accession>F9WI24</accession>
<reference evidence="2 3" key="2">
    <citation type="journal article" date="2012" name="Proc. Natl. Acad. Sci. U.S.A.">
        <title>Antigenic diversity is generated by distinct evolutionary mechanisms in African trypanosome species.</title>
        <authorList>
            <person name="Jackson A.P."/>
            <person name="Berry A."/>
            <person name="Aslett M."/>
            <person name="Allison H.C."/>
            <person name="Burton P."/>
            <person name="Vavrova-Anderson J."/>
            <person name="Brown R."/>
            <person name="Browne H."/>
            <person name="Corton N."/>
            <person name="Hauser H."/>
            <person name="Gamble J."/>
            <person name="Gilderthorp R."/>
            <person name="Marcello L."/>
            <person name="McQuillan J."/>
            <person name="Otto T.D."/>
            <person name="Quail M.A."/>
            <person name="Sanders M.J."/>
            <person name="van Tonder A."/>
            <person name="Ginger M.L."/>
            <person name="Field M.C."/>
            <person name="Barry J.D."/>
            <person name="Hertz-Fowler C."/>
            <person name="Berriman M."/>
        </authorList>
    </citation>
    <scope>NUCLEOTIDE SEQUENCE [LARGE SCALE GENOMIC DNA]</scope>
    <source>
        <strain evidence="2 3">IL3000</strain>
    </source>
</reference>
<evidence type="ECO:0000256" key="1">
    <source>
        <dbReference type="SAM" id="Phobius"/>
    </source>
</evidence>
<gene>
    <name evidence="2" type="ORF">TCIL3000_0_18410</name>
</gene>
<sequence>MIILPILSFITVRMCHTPLHNNTKQQLPSGAASKRVPTTEFRLSCVGSFNYFITLRDHIPTFISKSTVCVKFLTCFFHNLTPTIIFPYASHIIALSKHKSGCVLGKIILSCWFSNAGIWGSYASGLILVSFLVFVVLFSMWFLLTVRTNFKVASIITKDI</sequence>
<dbReference type="AlphaFoldDB" id="F9WI24"/>
<name>F9WI24_TRYCI</name>
<keyword evidence="1" id="KW-0472">Membrane</keyword>
<protein>
    <submittedName>
        <fullName evidence="2">WGS project CAEQ00000000 data, annotated contig 722</fullName>
    </submittedName>
</protein>
<dbReference type="EMBL" id="CAEQ01002517">
    <property type="protein sequence ID" value="CCD16969.1"/>
    <property type="molecule type" value="Genomic_DNA"/>
</dbReference>